<keyword evidence="4" id="KW-0238">DNA-binding</keyword>
<dbReference type="GO" id="GO:0046982">
    <property type="term" value="F:protein heterodimerization activity"/>
    <property type="evidence" value="ECO:0007669"/>
    <property type="project" value="InterPro"/>
</dbReference>
<evidence type="ECO:0000256" key="3">
    <source>
        <dbReference type="ARBA" id="ARBA00022763"/>
    </source>
</evidence>
<dbReference type="GO" id="GO:0051382">
    <property type="term" value="P:kinetochore assembly"/>
    <property type="evidence" value="ECO:0007669"/>
    <property type="project" value="InterPro"/>
</dbReference>
<accession>A0AA39XI07</accession>
<dbReference type="EMBL" id="JAULSR010000001">
    <property type="protein sequence ID" value="KAK0634351.1"/>
    <property type="molecule type" value="Genomic_DNA"/>
</dbReference>
<feature type="region of interest" description="Disordered" evidence="7">
    <location>
        <begin position="1"/>
        <end position="83"/>
    </location>
</feature>
<dbReference type="CDD" id="cd22921">
    <property type="entry name" value="HFD_CENP-X"/>
    <property type="match status" value="1"/>
</dbReference>
<dbReference type="PANTHER" id="PTHR28680">
    <property type="entry name" value="CENTROMERE PROTEIN X"/>
    <property type="match status" value="1"/>
</dbReference>
<dbReference type="Proteomes" id="UP001174934">
    <property type="component" value="Unassembled WGS sequence"/>
</dbReference>
<evidence type="ECO:0000313" key="9">
    <source>
        <dbReference type="Proteomes" id="UP001174934"/>
    </source>
</evidence>
<reference evidence="8" key="1">
    <citation type="submission" date="2023-06" db="EMBL/GenBank/DDBJ databases">
        <title>Genome-scale phylogeny and comparative genomics of the fungal order Sordariales.</title>
        <authorList>
            <consortium name="Lawrence Berkeley National Laboratory"/>
            <person name="Hensen N."/>
            <person name="Bonometti L."/>
            <person name="Westerberg I."/>
            <person name="Brannstrom I.O."/>
            <person name="Guillou S."/>
            <person name="Cros-Aarteil S."/>
            <person name="Calhoun S."/>
            <person name="Haridas S."/>
            <person name="Kuo A."/>
            <person name="Mondo S."/>
            <person name="Pangilinan J."/>
            <person name="Riley R."/>
            <person name="LaButti K."/>
            <person name="Andreopoulos B."/>
            <person name="Lipzen A."/>
            <person name="Chen C."/>
            <person name="Yanf M."/>
            <person name="Daum C."/>
            <person name="Ng V."/>
            <person name="Clum A."/>
            <person name="Steindorff A."/>
            <person name="Ohm R."/>
            <person name="Martin F."/>
            <person name="Silar P."/>
            <person name="Natvig D."/>
            <person name="Lalanne C."/>
            <person name="Gautier V."/>
            <person name="Ament-velasquez S.L."/>
            <person name="Kruys A."/>
            <person name="Hutchinson M.I."/>
            <person name="Powell A.J."/>
            <person name="Barry K."/>
            <person name="Miller A.N."/>
            <person name="Grigoriev I.V."/>
            <person name="Debuchy R."/>
            <person name="Gladieux P."/>
            <person name="Thoren M.H."/>
            <person name="Johannesson H."/>
        </authorList>
    </citation>
    <scope>NUCLEOTIDE SEQUENCE</scope>
    <source>
        <strain evidence="8">SMH3391-2</strain>
    </source>
</reference>
<dbReference type="AlphaFoldDB" id="A0AA39XI07"/>
<evidence type="ECO:0000256" key="7">
    <source>
        <dbReference type="SAM" id="MobiDB-lite"/>
    </source>
</evidence>
<organism evidence="8 9">
    <name type="scientific">Bombardia bombarda</name>
    <dbReference type="NCBI Taxonomy" id="252184"/>
    <lineage>
        <taxon>Eukaryota</taxon>
        <taxon>Fungi</taxon>
        <taxon>Dikarya</taxon>
        <taxon>Ascomycota</taxon>
        <taxon>Pezizomycotina</taxon>
        <taxon>Sordariomycetes</taxon>
        <taxon>Sordariomycetidae</taxon>
        <taxon>Sordariales</taxon>
        <taxon>Lasiosphaeriaceae</taxon>
        <taxon>Bombardia</taxon>
    </lineage>
</organism>
<dbReference type="GO" id="GO:0000712">
    <property type="term" value="P:resolution of meiotic recombination intermediates"/>
    <property type="evidence" value="ECO:0007669"/>
    <property type="project" value="TreeGrafter"/>
</dbReference>
<evidence type="ECO:0000313" key="8">
    <source>
        <dbReference type="EMBL" id="KAK0634351.1"/>
    </source>
</evidence>
<evidence type="ECO:0000256" key="1">
    <source>
        <dbReference type="ARBA" id="ARBA00004123"/>
    </source>
</evidence>
<comment type="caution">
    <text evidence="8">The sequence shown here is derived from an EMBL/GenBank/DDBJ whole genome shotgun (WGS) entry which is preliminary data.</text>
</comment>
<dbReference type="Gene3D" id="6.10.130.30">
    <property type="match status" value="1"/>
</dbReference>
<evidence type="ECO:0000256" key="5">
    <source>
        <dbReference type="ARBA" id="ARBA00023204"/>
    </source>
</evidence>
<dbReference type="GO" id="GO:0003677">
    <property type="term" value="F:DNA binding"/>
    <property type="evidence" value="ECO:0007669"/>
    <property type="project" value="UniProtKB-KW"/>
</dbReference>
<dbReference type="Pfam" id="PF09415">
    <property type="entry name" value="CENP-X"/>
    <property type="match status" value="1"/>
</dbReference>
<gene>
    <name evidence="8" type="ORF">B0T17DRAFT_3866</name>
</gene>
<comment type="similarity">
    <text evidence="2">Belongs to the CENP-X/MHF2 family.</text>
</comment>
<dbReference type="PANTHER" id="PTHR28680:SF1">
    <property type="entry name" value="CENTROMERE PROTEIN X"/>
    <property type="match status" value="1"/>
</dbReference>
<proteinExistence type="inferred from homology"/>
<keyword evidence="9" id="KW-1185">Reference proteome</keyword>
<dbReference type="GO" id="GO:0006281">
    <property type="term" value="P:DNA repair"/>
    <property type="evidence" value="ECO:0007669"/>
    <property type="project" value="UniProtKB-KW"/>
</dbReference>
<dbReference type="SUPFAM" id="SSF47113">
    <property type="entry name" value="Histone-fold"/>
    <property type="match status" value="1"/>
</dbReference>
<evidence type="ECO:0000256" key="6">
    <source>
        <dbReference type="ARBA" id="ARBA00023242"/>
    </source>
</evidence>
<evidence type="ECO:0000256" key="2">
    <source>
        <dbReference type="ARBA" id="ARBA00009359"/>
    </source>
</evidence>
<dbReference type="GO" id="GO:0031297">
    <property type="term" value="P:replication fork processing"/>
    <property type="evidence" value="ECO:0007669"/>
    <property type="project" value="TreeGrafter"/>
</dbReference>
<keyword evidence="6" id="KW-0539">Nucleus</keyword>
<dbReference type="InterPro" id="IPR009072">
    <property type="entry name" value="Histone-fold"/>
</dbReference>
<dbReference type="InterPro" id="IPR018552">
    <property type="entry name" value="CENP-X"/>
</dbReference>
<comment type="subcellular location">
    <subcellularLocation>
        <location evidence="1">Nucleus</location>
    </subcellularLocation>
</comment>
<evidence type="ECO:0000256" key="4">
    <source>
        <dbReference type="ARBA" id="ARBA00023125"/>
    </source>
</evidence>
<name>A0AA39XI07_9PEZI</name>
<feature type="compositionally biased region" description="Acidic residues" evidence="7">
    <location>
        <begin position="59"/>
        <end position="75"/>
    </location>
</feature>
<feature type="compositionally biased region" description="Low complexity" evidence="7">
    <location>
        <begin position="17"/>
        <end position="50"/>
    </location>
</feature>
<sequence>MPPKGSGSRGGRNPTNKTSAAPSTSRAAPASRGRPSRGRGSAKSAASPSREAGVNVAASEEDEVDDDGDDEEEEEEKKKTIPPDLVTKLLHEFFQNEDGTTRITKDANGAIAKYMDVFLREAIARAAVESPNKRFLEVEDLELIAPQLLLDL</sequence>
<dbReference type="GO" id="GO:0071821">
    <property type="term" value="C:FANCM-MHF complex"/>
    <property type="evidence" value="ECO:0007669"/>
    <property type="project" value="TreeGrafter"/>
</dbReference>
<keyword evidence="3" id="KW-0227">DNA damage</keyword>
<keyword evidence="5" id="KW-0234">DNA repair</keyword>
<protein>
    <submittedName>
        <fullName evidence="8">CENP-S associating centromere protein X-domain-containing protein</fullName>
    </submittedName>
</protein>